<dbReference type="Proteomes" id="UP000650424">
    <property type="component" value="Unassembled WGS sequence"/>
</dbReference>
<proteinExistence type="predicted"/>
<feature type="region of interest" description="Disordered" evidence="1">
    <location>
        <begin position="58"/>
        <end position="108"/>
    </location>
</feature>
<dbReference type="EMBL" id="JACOGF010000002">
    <property type="protein sequence ID" value="MBC3916851.1"/>
    <property type="molecule type" value="Genomic_DNA"/>
</dbReference>
<gene>
    <name evidence="2" type="ORF">H8L32_05130</name>
</gene>
<comment type="caution">
    <text evidence="2">The sequence shown here is derived from an EMBL/GenBank/DDBJ whole genome shotgun (WGS) entry which is preliminary data.</text>
</comment>
<feature type="compositionally biased region" description="Basic and acidic residues" evidence="1">
    <location>
        <begin position="58"/>
        <end position="79"/>
    </location>
</feature>
<name>A0ABR6ZLU2_9BURK</name>
<accession>A0ABR6ZLU2</accession>
<feature type="compositionally biased region" description="Basic and acidic residues" evidence="1">
    <location>
        <begin position="89"/>
        <end position="108"/>
    </location>
</feature>
<reference evidence="2 3" key="1">
    <citation type="submission" date="2020-08" db="EMBL/GenBank/DDBJ databases">
        <title>Novel species isolated from subtropical streams in China.</title>
        <authorList>
            <person name="Lu H."/>
        </authorList>
    </citation>
    <scope>NUCLEOTIDE SEQUENCE [LARGE SCALE GENOMIC DNA]</scope>
    <source>
        <strain evidence="2 3">CY18W</strain>
    </source>
</reference>
<sequence>MKFAQKITTVDMLMKADPYGDFTGFQDRLPPLLRLQAHLFGQSSPTDDDNAADTSKLREIFGDTQPRFDRRKSDRRQDPSRILQNSRVSSDRRRKSDGSVEIKSDTPT</sequence>
<keyword evidence="3" id="KW-1185">Reference proteome</keyword>
<evidence type="ECO:0000313" key="2">
    <source>
        <dbReference type="EMBL" id="MBC3916851.1"/>
    </source>
</evidence>
<organism evidence="2 3">
    <name type="scientific">Undibacterium hunanense</name>
    <dbReference type="NCBI Taxonomy" id="2762292"/>
    <lineage>
        <taxon>Bacteria</taxon>
        <taxon>Pseudomonadati</taxon>
        <taxon>Pseudomonadota</taxon>
        <taxon>Betaproteobacteria</taxon>
        <taxon>Burkholderiales</taxon>
        <taxon>Oxalobacteraceae</taxon>
        <taxon>Undibacterium</taxon>
    </lineage>
</organism>
<dbReference type="RefSeq" id="WP_186946082.1">
    <property type="nucleotide sequence ID" value="NZ_JACOGF010000002.1"/>
</dbReference>
<evidence type="ECO:0000313" key="3">
    <source>
        <dbReference type="Proteomes" id="UP000650424"/>
    </source>
</evidence>
<protein>
    <submittedName>
        <fullName evidence="2">Uncharacterized protein</fullName>
    </submittedName>
</protein>
<evidence type="ECO:0000256" key="1">
    <source>
        <dbReference type="SAM" id="MobiDB-lite"/>
    </source>
</evidence>